<organism evidence="2 3">
    <name type="scientific">Oikopleura dioica</name>
    <name type="common">Tunicate</name>
    <dbReference type="NCBI Taxonomy" id="34765"/>
    <lineage>
        <taxon>Eukaryota</taxon>
        <taxon>Metazoa</taxon>
        <taxon>Chordata</taxon>
        <taxon>Tunicata</taxon>
        <taxon>Appendicularia</taxon>
        <taxon>Copelata</taxon>
        <taxon>Oikopleuridae</taxon>
        <taxon>Oikopleura</taxon>
    </lineage>
</organism>
<protein>
    <submittedName>
        <fullName evidence="2">Oidioi.mRNA.OKI2018_I69.XSR.g14726.t1.cds</fullName>
    </submittedName>
</protein>
<name>A0ABN7SFV4_OIKDI</name>
<gene>
    <name evidence="2" type="ORF">OKIOD_LOCUS6284</name>
</gene>
<keyword evidence="1" id="KW-1133">Transmembrane helix</keyword>
<reference evidence="2 3" key="1">
    <citation type="submission" date="2021-04" db="EMBL/GenBank/DDBJ databases">
        <authorList>
            <person name="Bliznina A."/>
        </authorList>
    </citation>
    <scope>NUCLEOTIDE SEQUENCE [LARGE SCALE GENOMIC DNA]</scope>
</reference>
<sequence>MPLVYNIAWLCLAVALPANFSLRALLDYERDKEENKMDNFWLNFRPLVSSRAGDRLGIMLAPILYRIQASFSSLDVAN</sequence>
<proteinExistence type="predicted"/>
<evidence type="ECO:0000256" key="1">
    <source>
        <dbReference type="SAM" id="Phobius"/>
    </source>
</evidence>
<keyword evidence="3" id="KW-1185">Reference proteome</keyword>
<evidence type="ECO:0000313" key="2">
    <source>
        <dbReference type="EMBL" id="CAG5096665.1"/>
    </source>
</evidence>
<dbReference type="EMBL" id="OU015569">
    <property type="protein sequence ID" value="CAG5096665.1"/>
    <property type="molecule type" value="Genomic_DNA"/>
</dbReference>
<evidence type="ECO:0000313" key="3">
    <source>
        <dbReference type="Proteomes" id="UP001158576"/>
    </source>
</evidence>
<keyword evidence="1" id="KW-0812">Transmembrane</keyword>
<dbReference type="Proteomes" id="UP001158576">
    <property type="component" value="Chromosome XSR"/>
</dbReference>
<accession>A0ABN7SFV4</accession>
<keyword evidence="1" id="KW-0472">Membrane</keyword>
<feature type="transmembrane region" description="Helical" evidence="1">
    <location>
        <begin position="6"/>
        <end position="26"/>
    </location>
</feature>